<dbReference type="EMBL" id="JASCIQ010000007">
    <property type="protein sequence ID" value="MDI3404056.1"/>
    <property type="molecule type" value="Genomic_DNA"/>
</dbReference>
<comment type="caution">
    <text evidence="13">The sequence shown here is derived from an EMBL/GenBank/DDBJ whole genome shotgun (WGS) entry which is preliminary data.</text>
</comment>
<evidence type="ECO:0000256" key="2">
    <source>
        <dbReference type="ARBA" id="ARBA00022547"/>
    </source>
</evidence>
<keyword evidence="1 11" id="KW-0813">Transport</keyword>
<evidence type="ECO:0000256" key="10">
    <source>
        <dbReference type="ARBA" id="ARBA00037847"/>
    </source>
</evidence>
<evidence type="ECO:0000256" key="3">
    <source>
        <dbReference type="ARBA" id="ARBA00022692"/>
    </source>
</evidence>
<dbReference type="CDD" id="cd06503">
    <property type="entry name" value="ATP-synt_Fo_b"/>
    <property type="match status" value="1"/>
</dbReference>
<evidence type="ECO:0000256" key="6">
    <source>
        <dbReference type="ARBA" id="ARBA00023065"/>
    </source>
</evidence>
<dbReference type="Pfam" id="PF00430">
    <property type="entry name" value="ATP-synt_B"/>
    <property type="match status" value="1"/>
</dbReference>
<evidence type="ECO:0000256" key="12">
    <source>
        <dbReference type="SAM" id="Phobius"/>
    </source>
</evidence>
<keyword evidence="8" id="KW-0066">ATP synthesis</keyword>
<comment type="subcellular location">
    <subcellularLocation>
        <location evidence="10">Endomembrane system</location>
        <topology evidence="10">Single-pass membrane protein</topology>
    </subcellularLocation>
</comment>
<dbReference type="Proteomes" id="UP001223978">
    <property type="component" value="Unassembled WGS sequence"/>
</dbReference>
<evidence type="ECO:0000313" key="13">
    <source>
        <dbReference type="EMBL" id="MDI3404056.1"/>
    </source>
</evidence>
<sequence length="160" mass="17400">MYVIPEELGLGVGPLNPQVEDFAVAALAFGAVFLLFWRVLAPRMARVLAERQDMMDARLRGDLHFHVRALREERDQVLAAAREDAVRVRRVALEKGAALIVAAREEGVRERARVVAAGRAGIAVQRAAAEVELRDQVPRLAVELAGRVLGEPVSSGAAHP</sequence>
<evidence type="ECO:0000256" key="11">
    <source>
        <dbReference type="RuleBase" id="RU003848"/>
    </source>
</evidence>
<dbReference type="InterPro" id="IPR002146">
    <property type="entry name" value="ATP_synth_b/b'su_bac/chlpt"/>
</dbReference>
<comment type="function">
    <text evidence="9">F(1)F(0) ATP synthase produces ATP from ADP in the presence of a proton or sodium gradient. F-type ATPases consist of two structural domains, F(1) containing the extramembraneous catalytic core and F(0) containing the membrane proton channel, linked together by a central stalk and a peripheral stalk. During catalysis, ATP synthesis in the catalytic domain of F(1) is coupled via a rotary mechanism of the central stalk subunits to proton translocation.</text>
</comment>
<evidence type="ECO:0000256" key="9">
    <source>
        <dbReference type="ARBA" id="ARBA00025198"/>
    </source>
</evidence>
<protein>
    <recommendedName>
        <fullName evidence="15">ATP synthase subunit b</fullName>
    </recommendedName>
</protein>
<keyword evidence="4 11" id="KW-0375">Hydrogen ion transport</keyword>
<keyword evidence="5 12" id="KW-1133">Transmembrane helix</keyword>
<accession>A0ABT6S7H9</accession>
<gene>
    <name evidence="13" type="ORF">QIS96_09505</name>
</gene>
<keyword evidence="14" id="KW-1185">Reference proteome</keyword>
<comment type="similarity">
    <text evidence="11">Belongs to the ATPase B chain family.</text>
</comment>
<keyword evidence="3 11" id="KW-0812">Transmembrane</keyword>
<proteinExistence type="inferred from homology"/>
<organism evidence="13 14">
    <name type="scientific">Streptomyces cavernicola</name>
    <dbReference type="NCBI Taxonomy" id="3043613"/>
    <lineage>
        <taxon>Bacteria</taxon>
        <taxon>Bacillati</taxon>
        <taxon>Actinomycetota</taxon>
        <taxon>Actinomycetes</taxon>
        <taxon>Kitasatosporales</taxon>
        <taxon>Streptomycetaceae</taxon>
        <taxon>Streptomyces</taxon>
    </lineage>
</organism>
<dbReference type="RefSeq" id="WP_282541993.1">
    <property type="nucleotide sequence ID" value="NZ_JASCIQ010000007.1"/>
</dbReference>
<evidence type="ECO:0000256" key="8">
    <source>
        <dbReference type="ARBA" id="ARBA00023310"/>
    </source>
</evidence>
<evidence type="ECO:0008006" key="15">
    <source>
        <dbReference type="Google" id="ProtNLM"/>
    </source>
</evidence>
<keyword evidence="7 12" id="KW-0472">Membrane</keyword>
<reference evidence="13 14" key="1">
    <citation type="submission" date="2023-05" db="EMBL/GenBank/DDBJ databases">
        <title>Draft genome sequence of Streptomyces sp. B-S-A6 isolated from a cave soil in Thailand.</title>
        <authorList>
            <person name="Chamroensaksri N."/>
            <person name="Muangham S."/>
        </authorList>
    </citation>
    <scope>NUCLEOTIDE SEQUENCE [LARGE SCALE GENOMIC DNA]</scope>
    <source>
        <strain evidence="13 14">B-S-A6</strain>
    </source>
</reference>
<evidence type="ECO:0000256" key="5">
    <source>
        <dbReference type="ARBA" id="ARBA00022989"/>
    </source>
</evidence>
<evidence type="ECO:0000313" key="14">
    <source>
        <dbReference type="Proteomes" id="UP001223978"/>
    </source>
</evidence>
<keyword evidence="6 11" id="KW-0406">Ion transport</keyword>
<keyword evidence="2 11" id="KW-0138">CF(0)</keyword>
<evidence type="ECO:0000256" key="4">
    <source>
        <dbReference type="ARBA" id="ARBA00022781"/>
    </source>
</evidence>
<evidence type="ECO:0000256" key="1">
    <source>
        <dbReference type="ARBA" id="ARBA00022448"/>
    </source>
</evidence>
<feature type="transmembrane region" description="Helical" evidence="12">
    <location>
        <begin position="22"/>
        <end position="41"/>
    </location>
</feature>
<name>A0ABT6S7H9_9ACTN</name>
<evidence type="ECO:0000256" key="7">
    <source>
        <dbReference type="ARBA" id="ARBA00023136"/>
    </source>
</evidence>